<dbReference type="EMBL" id="KZ613943">
    <property type="protein sequence ID" value="PMD42727.1"/>
    <property type="molecule type" value="Genomic_DNA"/>
</dbReference>
<gene>
    <name evidence="4" type="ORF">L207DRAFT_510949</name>
</gene>
<accession>A0A2J6RW33</accession>
<feature type="domain" description="DUF7730" evidence="3">
    <location>
        <begin position="116"/>
        <end position="168"/>
    </location>
</feature>
<dbReference type="PANTHER" id="PTHR42085:SF2">
    <property type="entry name" value="F-BOX DOMAIN-CONTAINING PROTEIN"/>
    <property type="match status" value="1"/>
</dbReference>
<dbReference type="InterPro" id="IPR056632">
    <property type="entry name" value="DUF7730"/>
</dbReference>
<name>A0A2J6RW33_HYAVF</name>
<evidence type="ECO:0000256" key="2">
    <source>
        <dbReference type="SAM" id="MobiDB-lite"/>
    </source>
</evidence>
<dbReference type="InterPro" id="IPR038883">
    <property type="entry name" value="AN11006-like"/>
</dbReference>
<feature type="coiled-coil region" evidence="1">
    <location>
        <begin position="269"/>
        <end position="296"/>
    </location>
</feature>
<feature type="region of interest" description="Disordered" evidence="2">
    <location>
        <begin position="21"/>
        <end position="51"/>
    </location>
</feature>
<dbReference type="PANTHER" id="PTHR42085">
    <property type="entry name" value="F-BOX DOMAIN-CONTAINING PROTEIN"/>
    <property type="match status" value="1"/>
</dbReference>
<dbReference type="AlphaFoldDB" id="A0A2J6RW33"/>
<proteinExistence type="predicted"/>
<evidence type="ECO:0000313" key="5">
    <source>
        <dbReference type="Proteomes" id="UP000235786"/>
    </source>
</evidence>
<dbReference type="OrthoDB" id="2951834at2759"/>
<feature type="compositionally biased region" description="Basic and acidic residues" evidence="2">
    <location>
        <begin position="34"/>
        <end position="43"/>
    </location>
</feature>
<organism evidence="4 5">
    <name type="scientific">Hyaloscypha variabilis (strain UAMH 11265 / GT02V1 / F)</name>
    <name type="common">Meliniomyces variabilis</name>
    <dbReference type="NCBI Taxonomy" id="1149755"/>
    <lineage>
        <taxon>Eukaryota</taxon>
        <taxon>Fungi</taxon>
        <taxon>Dikarya</taxon>
        <taxon>Ascomycota</taxon>
        <taxon>Pezizomycotina</taxon>
        <taxon>Leotiomycetes</taxon>
        <taxon>Helotiales</taxon>
        <taxon>Hyaloscyphaceae</taxon>
        <taxon>Hyaloscypha</taxon>
        <taxon>Hyaloscypha variabilis</taxon>
    </lineage>
</organism>
<keyword evidence="5" id="KW-1185">Reference proteome</keyword>
<protein>
    <recommendedName>
        <fullName evidence="3">DUF7730 domain-containing protein</fullName>
    </recommendedName>
</protein>
<evidence type="ECO:0000313" key="4">
    <source>
        <dbReference type="EMBL" id="PMD42727.1"/>
    </source>
</evidence>
<dbReference type="Pfam" id="PF24864">
    <property type="entry name" value="DUF7730"/>
    <property type="match status" value="1"/>
</dbReference>
<evidence type="ECO:0000256" key="1">
    <source>
        <dbReference type="SAM" id="Coils"/>
    </source>
</evidence>
<reference evidence="4 5" key="1">
    <citation type="submission" date="2016-04" db="EMBL/GenBank/DDBJ databases">
        <title>A degradative enzymes factory behind the ericoid mycorrhizal symbiosis.</title>
        <authorList>
            <consortium name="DOE Joint Genome Institute"/>
            <person name="Martino E."/>
            <person name="Morin E."/>
            <person name="Grelet G."/>
            <person name="Kuo A."/>
            <person name="Kohler A."/>
            <person name="Daghino S."/>
            <person name="Barry K."/>
            <person name="Choi C."/>
            <person name="Cichocki N."/>
            <person name="Clum A."/>
            <person name="Copeland A."/>
            <person name="Hainaut M."/>
            <person name="Haridas S."/>
            <person name="Labutti K."/>
            <person name="Lindquist E."/>
            <person name="Lipzen A."/>
            <person name="Khouja H.-R."/>
            <person name="Murat C."/>
            <person name="Ohm R."/>
            <person name="Olson A."/>
            <person name="Spatafora J."/>
            <person name="Veneault-Fourrey C."/>
            <person name="Henrissat B."/>
            <person name="Grigoriev I."/>
            <person name="Martin F."/>
            <person name="Perotto S."/>
        </authorList>
    </citation>
    <scope>NUCLEOTIDE SEQUENCE [LARGE SCALE GENOMIC DNA]</scope>
    <source>
        <strain evidence="4 5">F</strain>
    </source>
</reference>
<keyword evidence="1" id="KW-0175">Coiled coil</keyword>
<sequence>MPPSQKETPFKKKDIAKAFFDLDISDSEPSTESKTPKPRDRNRLIASTPPLDEAKGNNKVTLLTLPVEIRLRIYDLLLVSRFDRTMNPSWAVGNTDQKEILLYMGQFRQYRTMEPGILQTCKQIYHEANPVLYSQNVFAISEPEQMFRLIVQIGLVNLKLVKTLHIWVPWMAELFPWLQLLYILAEEASGLRCIELGWGADSEFPQQLRRGARERGLGDNLEFVRALGKIQTLEKLVISGFYAKKWPAYLEERMGVRVRAICGYRREERKLEERDLNDEELKFEKLIREMNEKELQTFMEYQQETEDLIP</sequence>
<evidence type="ECO:0000259" key="3">
    <source>
        <dbReference type="Pfam" id="PF24864"/>
    </source>
</evidence>
<dbReference type="Proteomes" id="UP000235786">
    <property type="component" value="Unassembled WGS sequence"/>
</dbReference>